<keyword evidence="3" id="KW-1185">Reference proteome</keyword>
<feature type="region of interest" description="Disordered" evidence="1">
    <location>
        <begin position="1"/>
        <end position="80"/>
    </location>
</feature>
<evidence type="ECO:0000256" key="1">
    <source>
        <dbReference type="SAM" id="MobiDB-lite"/>
    </source>
</evidence>
<feature type="compositionally biased region" description="Basic and acidic residues" evidence="1">
    <location>
        <begin position="48"/>
        <end position="57"/>
    </location>
</feature>
<reference evidence="2 3" key="1">
    <citation type="submission" date="2020-08" db="EMBL/GenBank/DDBJ databases">
        <title>Sequencing the genomes of 1000 actinobacteria strains.</title>
        <authorList>
            <person name="Klenk H.-P."/>
        </authorList>
    </citation>
    <scope>NUCLEOTIDE SEQUENCE [LARGE SCALE GENOMIC DNA]</scope>
    <source>
        <strain evidence="2 3">DSM 46659</strain>
    </source>
</reference>
<gene>
    <name evidence="2" type="ORF">HNR23_002129</name>
</gene>
<proteinExistence type="predicted"/>
<organism evidence="2 3">
    <name type="scientific">Nocardiopsis mwathae</name>
    <dbReference type="NCBI Taxonomy" id="1472723"/>
    <lineage>
        <taxon>Bacteria</taxon>
        <taxon>Bacillati</taxon>
        <taxon>Actinomycetota</taxon>
        <taxon>Actinomycetes</taxon>
        <taxon>Streptosporangiales</taxon>
        <taxon>Nocardiopsidaceae</taxon>
        <taxon>Nocardiopsis</taxon>
    </lineage>
</organism>
<comment type="caution">
    <text evidence="2">The sequence shown here is derived from an EMBL/GenBank/DDBJ whole genome shotgun (WGS) entry which is preliminary data.</text>
</comment>
<dbReference type="EMBL" id="JACHDS010000001">
    <property type="protein sequence ID" value="MBB6172069.1"/>
    <property type="molecule type" value="Genomic_DNA"/>
</dbReference>
<accession>A0A7X0D6G1</accession>
<name>A0A7X0D6G1_9ACTN</name>
<protein>
    <submittedName>
        <fullName evidence="2">Uncharacterized protein</fullName>
    </submittedName>
</protein>
<sequence length="80" mass="8614">MVPVGAVHRKGPYNTPHNSTGPDRRYHAGETPDRGADGAILPSNLSGTRDRVEEATLERQALLPPAPRTARSRVTEGETT</sequence>
<evidence type="ECO:0000313" key="3">
    <source>
        <dbReference type="Proteomes" id="UP000546642"/>
    </source>
</evidence>
<dbReference type="AlphaFoldDB" id="A0A7X0D6G1"/>
<evidence type="ECO:0000313" key="2">
    <source>
        <dbReference type="EMBL" id="MBB6172069.1"/>
    </source>
</evidence>
<dbReference type="Proteomes" id="UP000546642">
    <property type="component" value="Unassembled WGS sequence"/>
</dbReference>
<feature type="compositionally biased region" description="Basic and acidic residues" evidence="1">
    <location>
        <begin position="22"/>
        <end position="36"/>
    </location>
</feature>